<reference evidence="4" key="2">
    <citation type="submission" date="2023-06" db="EMBL/GenBank/DDBJ databases">
        <authorList>
            <consortium name="Lawrence Berkeley National Laboratory"/>
            <person name="Haridas S."/>
            <person name="Hensen N."/>
            <person name="Bonometti L."/>
            <person name="Westerberg I."/>
            <person name="Brannstrom I.O."/>
            <person name="Guillou S."/>
            <person name="Cros-Aarteil S."/>
            <person name="Calhoun S."/>
            <person name="Kuo A."/>
            <person name="Mondo S."/>
            <person name="Pangilinan J."/>
            <person name="Riley R."/>
            <person name="Labutti K."/>
            <person name="Andreopoulos B."/>
            <person name="Lipzen A."/>
            <person name="Chen C."/>
            <person name="Yanf M."/>
            <person name="Daum C."/>
            <person name="Ng V."/>
            <person name="Clum A."/>
            <person name="Steindorff A."/>
            <person name="Ohm R."/>
            <person name="Martin F."/>
            <person name="Silar P."/>
            <person name="Natvig D."/>
            <person name="Lalanne C."/>
            <person name="Gautier V."/>
            <person name="Ament-Velasquez S.L."/>
            <person name="Kruys A."/>
            <person name="Hutchinson M.I."/>
            <person name="Powell A.J."/>
            <person name="Barry K."/>
            <person name="Miller A.N."/>
            <person name="Grigoriev I.V."/>
            <person name="Debuchy R."/>
            <person name="Gladieux P."/>
            <person name="Thoren M.H."/>
            <person name="Johannesson H."/>
        </authorList>
    </citation>
    <scope>NUCLEOTIDE SEQUENCE</scope>
    <source>
        <strain evidence="4">CBS 560.94</strain>
    </source>
</reference>
<feature type="region of interest" description="Disordered" evidence="1">
    <location>
        <begin position="26"/>
        <end position="143"/>
    </location>
</feature>
<dbReference type="AlphaFoldDB" id="A0AAE0JII4"/>
<evidence type="ECO:0000313" key="5">
    <source>
        <dbReference type="Proteomes" id="UP001278500"/>
    </source>
</evidence>
<keyword evidence="2" id="KW-1133">Transmembrane helix</keyword>
<accession>A0AAE0JII4</accession>
<feature type="transmembrane region" description="Helical" evidence="2">
    <location>
        <begin position="410"/>
        <end position="429"/>
    </location>
</feature>
<evidence type="ECO:0000313" key="4">
    <source>
        <dbReference type="EMBL" id="KAK3348495.1"/>
    </source>
</evidence>
<protein>
    <recommendedName>
        <fullName evidence="3">DUF6594 domain-containing protein</fullName>
    </recommendedName>
</protein>
<evidence type="ECO:0000256" key="1">
    <source>
        <dbReference type="SAM" id="MobiDB-lite"/>
    </source>
</evidence>
<feature type="compositionally biased region" description="Polar residues" evidence="1">
    <location>
        <begin position="80"/>
        <end position="89"/>
    </location>
</feature>
<reference evidence="4" key="1">
    <citation type="journal article" date="2023" name="Mol. Phylogenet. Evol.">
        <title>Genome-scale phylogeny and comparative genomics of the fungal order Sordariales.</title>
        <authorList>
            <person name="Hensen N."/>
            <person name="Bonometti L."/>
            <person name="Westerberg I."/>
            <person name="Brannstrom I.O."/>
            <person name="Guillou S."/>
            <person name="Cros-Aarteil S."/>
            <person name="Calhoun S."/>
            <person name="Haridas S."/>
            <person name="Kuo A."/>
            <person name="Mondo S."/>
            <person name="Pangilinan J."/>
            <person name="Riley R."/>
            <person name="LaButti K."/>
            <person name="Andreopoulos B."/>
            <person name="Lipzen A."/>
            <person name="Chen C."/>
            <person name="Yan M."/>
            <person name="Daum C."/>
            <person name="Ng V."/>
            <person name="Clum A."/>
            <person name="Steindorff A."/>
            <person name="Ohm R.A."/>
            <person name="Martin F."/>
            <person name="Silar P."/>
            <person name="Natvig D.O."/>
            <person name="Lalanne C."/>
            <person name="Gautier V."/>
            <person name="Ament-Velasquez S.L."/>
            <person name="Kruys A."/>
            <person name="Hutchinson M.I."/>
            <person name="Powell A.J."/>
            <person name="Barry K."/>
            <person name="Miller A.N."/>
            <person name="Grigoriev I.V."/>
            <person name="Debuchy R."/>
            <person name="Gladieux P."/>
            <person name="Hiltunen Thoren M."/>
            <person name="Johannesson H."/>
        </authorList>
    </citation>
    <scope>NUCLEOTIDE SEQUENCE</scope>
    <source>
        <strain evidence="4">CBS 560.94</strain>
    </source>
</reference>
<evidence type="ECO:0000259" key="3">
    <source>
        <dbReference type="Pfam" id="PF20237"/>
    </source>
</evidence>
<keyword evidence="2" id="KW-0812">Transmembrane</keyword>
<organism evidence="4 5">
    <name type="scientific">Neurospora tetraspora</name>
    <dbReference type="NCBI Taxonomy" id="94610"/>
    <lineage>
        <taxon>Eukaryota</taxon>
        <taxon>Fungi</taxon>
        <taxon>Dikarya</taxon>
        <taxon>Ascomycota</taxon>
        <taxon>Pezizomycotina</taxon>
        <taxon>Sordariomycetes</taxon>
        <taxon>Sordariomycetidae</taxon>
        <taxon>Sordariales</taxon>
        <taxon>Sordariaceae</taxon>
        <taxon>Neurospora</taxon>
    </lineage>
</organism>
<feature type="compositionally biased region" description="Polar residues" evidence="1">
    <location>
        <begin position="129"/>
        <end position="138"/>
    </location>
</feature>
<feature type="transmembrane region" description="Helical" evidence="2">
    <location>
        <begin position="382"/>
        <end position="404"/>
    </location>
</feature>
<dbReference type="Proteomes" id="UP001278500">
    <property type="component" value="Unassembled WGS sequence"/>
</dbReference>
<comment type="caution">
    <text evidence="4">The sequence shown here is derived from an EMBL/GenBank/DDBJ whole genome shotgun (WGS) entry which is preliminary data.</text>
</comment>
<feature type="transmembrane region" description="Helical" evidence="2">
    <location>
        <begin position="355"/>
        <end position="375"/>
    </location>
</feature>
<sequence length="437" mass="48106">MSVDAEGQGESSSLGSVVMVAVEVHSRPNTPDAARIASSQHVGASESVDTAPKCQKIPRRSTSFGSSAELEEEDVPVRTRPTTVGSPQHHSPFKSGHDTRTQRSLHGKHKVQTNNWPESSPKSAEAATSPGQDPSQGNGLEEQREDKYHHIWQDMRKELYQQNLVKLISRQRPGALGYIDKMSGLATGRKESLMSANFGYRIHFGDLQRIHIQYLHSKLVNLAVSAHLHDSEWRSGGKAEQIGQVMKEYIQAVKDHEYMGKYANASDDPFIATSQRLYDKIFLESAMTAEGYKMPEDFLAPPPKHKPRPQHETPAQLANLLTQHATSTGPWERDNTNKPAAALISTRTRAWKRAYWTRIGAALIGGAFLIAPMWILALQRNLFIHLGVATACITAFGFSISLYLEAVDGVFAATLAYAAVIMVFVGIVIEETGAKGT</sequence>
<dbReference type="InterPro" id="IPR046529">
    <property type="entry name" value="DUF6594"/>
</dbReference>
<dbReference type="Pfam" id="PF20237">
    <property type="entry name" value="DUF6594"/>
    <property type="match status" value="1"/>
</dbReference>
<proteinExistence type="predicted"/>
<dbReference type="GeneID" id="87862710"/>
<name>A0AAE0JII4_9PEZI</name>
<evidence type="ECO:0000256" key="2">
    <source>
        <dbReference type="SAM" id="Phobius"/>
    </source>
</evidence>
<feature type="domain" description="DUF6594" evidence="3">
    <location>
        <begin position="236"/>
        <end position="422"/>
    </location>
</feature>
<feature type="compositionally biased region" description="Polar residues" evidence="1">
    <location>
        <begin position="112"/>
        <end position="122"/>
    </location>
</feature>
<keyword evidence="5" id="KW-1185">Reference proteome</keyword>
<dbReference type="RefSeq" id="XP_062683577.1">
    <property type="nucleotide sequence ID" value="XM_062825556.1"/>
</dbReference>
<gene>
    <name evidence="4" type="ORF">B0H65DRAFT_442000</name>
</gene>
<keyword evidence="2" id="KW-0472">Membrane</keyword>
<dbReference type="EMBL" id="JAUEPP010000003">
    <property type="protein sequence ID" value="KAK3348495.1"/>
    <property type="molecule type" value="Genomic_DNA"/>
</dbReference>